<feature type="non-terminal residue" evidence="1">
    <location>
        <position position="44"/>
    </location>
</feature>
<accession>A0A383EHP7</accession>
<gene>
    <name evidence="1" type="ORF">METZ01_LOCUS509231</name>
</gene>
<proteinExistence type="predicted"/>
<protein>
    <submittedName>
        <fullName evidence="1">Uncharacterized protein</fullName>
    </submittedName>
</protein>
<organism evidence="1">
    <name type="scientific">marine metagenome</name>
    <dbReference type="NCBI Taxonomy" id="408172"/>
    <lineage>
        <taxon>unclassified sequences</taxon>
        <taxon>metagenomes</taxon>
        <taxon>ecological metagenomes</taxon>
    </lineage>
</organism>
<name>A0A383EHP7_9ZZZZ</name>
<dbReference type="EMBL" id="UINC01226056">
    <property type="protein sequence ID" value="SVE56377.1"/>
    <property type="molecule type" value="Genomic_DNA"/>
</dbReference>
<evidence type="ECO:0000313" key="1">
    <source>
        <dbReference type="EMBL" id="SVE56377.1"/>
    </source>
</evidence>
<reference evidence="1" key="1">
    <citation type="submission" date="2018-05" db="EMBL/GenBank/DDBJ databases">
        <authorList>
            <person name="Lanie J.A."/>
            <person name="Ng W.-L."/>
            <person name="Kazmierczak K.M."/>
            <person name="Andrzejewski T.M."/>
            <person name="Davidsen T.M."/>
            <person name="Wayne K.J."/>
            <person name="Tettelin H."/>
            <person name="Glass J.I."/>
            <person name="Rusch D."/>
            <person name="Podicherti R."/>
            <person name="Tsui H.-C.T."/>
            <person name="Winkler M.E."/>
        </authorList>
    </citation>
    <scope>NUCLEOTIDE SEQUENCE</scope>
</reference>
<dbReference type="AlphaFoldDB" id="A0A383EHP7"/>
<sequence>MAYIRSWITERFADVNIIEQADFPGAKLDPSLTIYYDDFPYRIK</sequence>